<feature type="region of interest" description="Disordered" evidence="1">
    <location>
        <begin position="103"/>
        <end position="137"/>
    </location>
</feature>
<accession>A0A8D8J1I9</accession>
<name>A0A8D8J1I9_CULPI</name>
<organism evidence="2">
    <name type="scientific">Culex pipiens</name>
    <name type="common">House mosquito</name>
    <dbReference type="NCBI Taxonomy" id="7175"/>
    <lineage>
        <taxon>Eukaryota</taxon>
        <taxon>Metazoa</taxon>
        <taxon>Ecdysozoa</taxon>
        <taxon>Arthropoda</taxon>
        <taxon>Hexapoda</taxon>
        <taxon>Insecta</taxon>
        <taxon>Pterygota</taxon>
        <taxon>Neoptera</taxon>
        <taxon>Endopterygota</taxon>
        <taxon>Diptera</taxon>
        <taxon>Nematocera</taxon>
        <taxon>Culicoidea</taxon>
        <taxon>Culicidae</taxon>
        <taxon>Culicinae</taxon>
        <taxon>Culicini</taxon>
        <taxon>Culex</taxon>
        <taxon>Culex</taxon>
    </lineage>
</organism>
<proteinExistence type="predicted"/>
<dbReference type="EMBL" id="HBUE01162620">
    <property type="protein sequence ID" value="CAG6511068.1"/>
    <property type="molecule type" value="Transcribed_RNA"/>
</dbReference>
<dbReference type="AlphaFoldDB" id="A0A8D8J1I9"/>
<evidence type="ECO:0000313" key="2">
    <source>
        <dbReference type="EMBL" id="CAG6562473.1"/>
    </source>
</evidence>
<feature type="region of interest" description="Disordered" evidence="1">
    <location>
        <begin position="66"/>
        <end position="91"/>
    </location>
</feature>
<feature type="compositionally biased region" description="Low complexity" evidence="1">
    <location>
        <begin position="77"/>
        <end position="91"/>
    </location>
</feature>
<protein>
    <submittedName>
        <fullName evidence="2">(northern house mosquito) hypothetical protein</fullName>
    </submittedName>
</protein>
<evidence type="ECO:0000256" key="1">
    <source>
        <dbReference type="SAM" id="MobiDB-lite"/>
    </source>
</evidence>
<dbReference type="EMBL" id="HBUE01267808">
    <property type="protein sequence ID" value="CAG6562473.1"/>
    <property type="molecule type" value="Transcribed_RNA"/>
</dbReference>
<sequence length="151" mass="16531">MCRQIPRECFLKVKISGKSLARTIKPAPDFPRWPSASSQSSSFPTGPCLPVICHCRCRPGTSFSGGVLSTAAKRQPRSLSAPRRNRPAPAAVAPWNRACRGRFPPAGHASQRAASNCPAGRAPNLRPRFDRPALPRSHRFRRPGPFCPHCK</sequence>
<reference evidence="2" key="1">
    <citation type="submission" date="2021-05" db="EMBL/GenBank/DDBJ databases">
        <authorList>
            <person name="Alioto T."/>
            <person name="Alioto T."/>
            <person name="Gomez Garrido J."/>
        </authorList>
    </citation>
    <scope>NUCLEOTIDE SEQUENCE</scope>
</reference>